<dbReference type="GO" id="GO:0005840">
    <property type="term" value="C:ribosome"/>
    <property type="evidence" value="ECO:0007669"/>
    <property type="project" value="UniProtKB-KW"/>
</dbReference>
<dbReference type="HAMAP" id="MF_01337_B">
    <property type="entry name" value="Ribosomal_uL18_B"/>
    <property type="match status" value="1"/>
</dbReference>
<organism evidence="8">
    <name type="scientific">Desulfurivibrio alkaliphilus</name>
    <dbReference type="NCBI Taxonomy" id="427923"/>
    <lineage>
        <taxon>Bacteria</taxon>
        <taxon>Pseudomonadati</taxon>
        <taxon>Thermodesulfobacteriota</taxon>
        <taxon>Desulfobulbia</taxon>
        <taxon>Desulfobulbales</taxon>
        <taxon>Desulfobulbaceae</taxon>
        <taxon>Desulfurivibrio</taxon>
    </lineage>
</organism>
<comment type="function">
    <text evidence="7">This is one of the proteins that bind and probably mediate the attachment of the 5S RNA into the large ribosomal subunit, where it forms part of the central protuberance.</text>
</comment>
<keyword evidence="3 7" id="KW-0694">RNA-binding</keyword>
<keyword evidence="5 7" id="KW-0687">Ribonucleoprotein</keyword>
<dbReference type="Gene3D" id="3.30.420.100">
    <property type="match status" value="1"/>
</dbReference>
<dbReference type="GO" id="GO:0006412">
    <property type="term" value="P:translation"/>
    <property type="evidence" value="ECO:0007669"/>
    <property type="project" value="UniProtKB-UniRule"/>
</dbReference>
<dbReference type="EMBL" id="DSDS01000037">
    <property type="protein sequence ID" value="HET97406.1"/>
    <property type="molecule type" value="Genomic_DNA"/>
</dbReference>
<dbReference type="InterPro" id="IPR004389">
    <property type="entry name" value="Ribosomal_uL18_bac-type"/>
</dbReference>
<dbReference type="NCBIfam" id="TIGR00060">
    <property type="entry name" value="L18_bact"/>
    <property type="match status" value="1"/>
</dbReference>
<evidence type="ECO:0000256" key="7">
    <source>
        <dbReference type="HAMAP-Rule" id="MF_01337"/>
    </source>
</evidence>
<keyword evidence="2 7" id="KW-0699">rRNA-binding</keyword>
<dbReference type="Proteomes" id="UP000885986">
    <property type="component" value="Unassembled WGS sequence"/>
</dbReference>
<dbReference type="InterPro" id="IPR057268">
    <property type="entry name" value="Ribosomal_L18"/>
</dbReference>
<evidence type="ECO:0000256" key="5">
    <source>
        <dbReference type="ARBA" id="ARBA00023274"/>
    </source>
</evidence>
<dbReference type="InterPro" id="IPR005484">
    <property type="entry name" value="Ribosomal_uL18_bac/plant/anim"/>
</dbReference>
<dbReference type="AlphaFoldDB" id="A0A7C2TFP5"/>
<dbReference type="SUPFAM" id="SSF53137">
    <property type="entry name" value="Translational machinery components"/>
    <property type="match status" value="1"/>
</dbReference>
<dbReference type="GO" id="GO:1990904">
    <property type="term" value="C:ribonucleoprotein complex"/>
    <property type="evidence" value="ECO:0007669"/>
    <property type="project" value="UniProtKB-KW"/>
</dbReference>
<evidence type="ECO:0000256" key="6">
    <source>
        <dbReference type="ARBA" id="ARBA00035197"/>
    </source>
</evidence>
<dbReference type="GO" id="GO:0005737">
    <property type="term" value="C:cytoplasm"/>
    <property type="evidence" value="ECO:0007669"/>
    <property type="project" value="UniProtKB-ARBA"/>
</dbReference>
<evidence type="ECO:0000256" key="4">
    <source>
        <dbReference type="ARBA" id="ARBA00022980"/>
    </source>
</evidence>
<dbReference type="CDD" id="cd00432">
    <property type="entry name" value="Ribosomal_L18_L5e"/>
    <property type="match status" value="1"/>
</dbReference>
<comment type="similarity">
    <text evidence="1 7">Belongs to the universal ribosomal protein uL18 family.</text>
</comment>
<protein>
    <recommendedName>
        <fullName evidence="6 7">Large ribosomal subunit protein uL18</fullName>
    </recommendedName>
</protein>
<dbReference type="GO" id="GO:0008097">
    <property type="term" value="F:5S rRNA binding"/>
    <property type="evidence" value="ECO:0007669"/>
    <property type="project" value="TreeGrafter"/>
</dbReference>
<gene>
    <name evidence="7" type="primary">rplR</name>
    <name evidence="8" type="ORF">ENN98_01620</name>
</gene>
<accession>A0A7C2TFP5</accession>
<dbReference type="FunFam" id="3.30.420.100:FF:000001">
    <property type="entry name" value="50S ribosomal protein L18"/>
    <property type="match status" value="1"/>
</dbReference>
<comment type="caution">
    <text evidence="8">The sequence shown here is derived from an EMBL/GenBank/DDBJ whole genome shotgun (WGS) entry which is preliminary data.</text>
</comment>
<name>A0A7C2TFP5_9BACT</name>
<evidence type="ECO:0000256" key="1">
    <source>
        <dbReference type="ARBA" id="ARBA00007116"/>
    </source>
</evidence>
<dbReference type="GO" id="GO:0003735">
    <property type="term" value="F:structural constituent of ribosome"/>
    <property type="evidence" value="ECO:0007669"/>
    <property type="project" value="InterPro"/>
</dbReference>
<keyword evidence="4 7" id="KW-0689">Ribosomal protein</keyword>
<reference evidence="8" key="1">
    <citation type="journal article" date="2020" name="mSystems">
        <title>Genome- and Community-Level Interaction Insights into Carbon Utilization and Element Cycling Functions of Hydrothermarchaeota in Hydrothermal Sediment.</title>
        <authorList>
            <person name="Zhou Z."/>
            <person name="Liu Y."/>
            <person name="Xu W."/>
            <person name="Pan J."/>
            <person name="Luo Z.H."/>
            <person name="Li M."/>
        </authorList>
    </citation>
    <scope>NUCLEOTIDE SEQUENCE [LARGE SCALE GENOMIC DNA]</scope>
    <source>
        <strain evidence="8">SpSt-1224</strain>
    </source>
</reference>
<sequence>MAKMNSRAMARGKRIKRIRKKITGTAERPRLRVFKSARHIYGQLIDDTAGHTIAALSTASKDFSPSTEAQGKTALAKEVGLRLAELAKTRGVEKVVFDRGGYIYHGRVKALSDGAREGGLDF</sequence>
<dbReference type="Pfam" id="PF00861">
    <property type="entry name" value="Ribosomal_L18p"/>
    <property type="match status" value="1"/>
</dbReference>
<evidence type="ECO:0000256" key="2">
    <source>
        <dbReference type="ARBA" id="ARBA00022730"/>
    </source>
</evidence>
<dbReference type="PANTHER" id="PTHR12899:SF3">
    <property type="entry name" value="LARGE RIBOSOMAL SUBUNIT PROTEIN UL18M"/>
    <property type="match status" value="1"/>
</dbReference>
<comment type="subunit">
    <text evidence="7">Part of the 50S ribosomal subunit; part of the 5S rRNA/L5/L18/L25 subcomplex. Contacts the 5S and 23S rRNAs.</text>
</comment>
<proteinExistence type="inferred from homology"/>
<evidence type="ECO:0000256" key="3">
    <source>
        <dbReference type="ARBA" id="ARBA00022884"/>
    </source>
</evidence>
<evidence type="ECO:0000313" key="8">
    <source>
        <dbReference type="EMBL" id="HET97406.1"/>
    </source>
</evidence>
<dbReference type="PANTHER" id="PTHR12899">
    <property type="entry name" value="39S RIBOSOMAL PROTEIN L18, MITOCHONDRIAL"/>
    <property type="match status" value="1"/>
</dbReference>